<dbReference type="PANTHER" id="PTHR42957:SF1">
    <property type="entry name" value="HELICASE MJ1565-RELATED"/>
    <property type="match status" value="1"/>
</dbReference>
<dbReference type="GO" id="GO:0016787">
    <property type="term" value="F:hydrolase activity"/>
    <property type="evidence" value="ECO:0007669"/>
    <property type="project" value="UniProtKB-KW"/>
</dbReference>
<dbReference type="EMBL" id="VNHW01000014">
    <property type="protein sequence ID" value="TYP84660.1"/>
    <property type="molecule type" value="Genomic_DNA"/>
</dbReference>
<dbReference type="GO" id="GO:0003677">
    <property type="term" value="F:DNA binding"/>
    <property type="evidence" value="ECO:0007669"/>
    <property type="project" value="UniProtKB-KW"/>
</dbReference>
<evidence type="ECO:0000256" key="2">
    <source>
        <dbReference type="ARBA" id="ARBA00022801"/>
    </source>
</evidence>
<evidence type="ECO:0000313" key="9">
    <source>
        <dbReference type="EMBL" id="TYP84660.1"/>
    </source>
</evidence>
<keyword evidence="4" id="KW-0067">ATP-binding</keyword>
<sequence length="624" mass="67312">MRNPELVGVVRDVRGDTITAALTAEAVPGLTFSKGHAYQVGQVGAFVRIPIGLVDLFGTVVQVGAAPARNSEEDDDRVAWAAPGDAWMRVELIAESARGETVQRGVSRYPAIGDPVHLVTADDLGRLYGTSGSLPRTHVRIGHIANAPQLPATLNVNSLVSRHTAVVGSTGTGKSSTVSNILHRIADPERFPTARVVVVDVHGEYGGGLRDLATVRRVHIGDSEIAPDAQGDALHLPYWALNVEEFIGLAFGALDDASGAAVREWVLHQKRAHVVRHPTLNLREVDVTADTPLPFSIHRLWYEFYERAHATHTAQQDAQSPETRAYALDANDEPMIGDAERVLPPTYKPLANAGPSRIYMTAAPINMRRQLEHLAGRLRDPRYNFLFSPGPWAPNLDGEVTAGLGDFLAQWLGSSTPVAVADLSNVPSGILRDVVGVLLRVLYDALVWGRNEAEGGRNRPLLVVLEEAHRYLGEDGASAAAVVDRIVKEGRKYGVGIMMVSQRPSEIRATVLSQVGTFVVLRLSNQSDRGLIRATLPDSLGGLFDVVPVLRTGEALLIGEAVHLPSRALIDVPPSDRPDSSDPCVVSSDGLSGWNSTVRPNRFDHLAEAWWRSGATPRKGTVDG</sequence>
<accession>A0A5S5CSW2</accession>
<dbReference type="RefSeq" id="WP_166534681.1">
    <property type="nucleotide sequence ID" value="NZ_VNHW01000014.1"/>
</dbReference>
<organism evidence="9 10">
    <name type="scientific">Blastococcus xanthinilyticus</name>
    <dbReference type="NCBI Taxonomy" id="1564164"/>
    <lineage>
        <taxon>Bacteria</taxon>
        <taxon>Bacillati</taxon>
        <taxon>Actinomycetota</taxon>
        <taxon>Actinomycetes</taxon>
        <taxon>Geodermatophilales</taxon>
        <taxon>Geodermatophilaceae</taxon>
        <taxon>Blastococcus</taxon>
    </lineage>
</organism>
<dbReference type="GO" id="GO:0004386">
    <property type="term" value="F:helicase activity"/>
    <property type="evidence" value="ECO:0007669"/>
    <property type="project" value="UniProtKB-KW"/>
</dbReference>
<keyword evidence="6" id="KW-0413">Isomerase</keyword>
<evidence type="ECO:0000259" key="8">
    <source>
        <dbReference type="Pfam" id="PF05872"/>
    </source>
</evidence>
<name>A0A5S5CSW2_9ACTN</name>
<reference evidence="9 10" key="1">
    <citation type="submission" date="2019-07" db="EMBL/GenBank/DDBJ databases">
        <title>Genomic Encyclopedia of Archaeal and Bacterial Type Strains, Phase II (KMG-II): from individual species to whole genera.</title>
        <authorList>
            <person name="Goeker M."/>
        </authorList>
    </citation>
    <scope>NUCLEOTIDE SEQUENCE [LARGE SCALE GENOMIC DNA]</scope>
    <source>
        <strain evidence="9 10">DSM 46842</strain>
    </source>
</reference>
<evidence type="ECO:0000256" key="1">
    <source>
        <dbReference type="ARBA" id="ARBA00022741"/>
    </source>
</evidence>
<dbReference type="SUPFAM" id="SSF52540">
    <property type="entry name" value="P-loop containing nucleoside triphosphate hydrolases"/>
    <property type="match status" value="1"/>
</dbReference>
<keyword evidence="1" id="KW-0547">Nucleotide-binding</keyword>
<dbReference type="InterPro" id="IPR033186">
    <property type="entry name" value="HerA_C"/>
</dbReference>
<gene>
    <name evidence="9" type="ORF">BD833_11489</name>
</gene>
<evidence type="ECO:0000313" key="10">
    <source>
        <dbReference type="Proteomes" id="UP000322499"/>
    </source>
</evidence>
<dbReference type="Pfam" id="PF05872">
    <property type="entry name" value="HerA_C"/>
    <property type="match status" value="1"/>
</dbReference>
<keyword evidence="2" id="KW-0378">Hydrolase</keyword>
<evidence type="ECO:0000259" key="7">
    <source>
        <dbReference type="Pfam" id="PF01935"/>
    </source>
</evidence>
<evidence type="ECO:0000256" key="3">
    <source>
        <dbReference type="ARBA" id="ARBA00022806"/>
    </source>
</evidence>
<dbReference type="InterPro" id="IPR008571">
    <property type="entry name" value="HerA-like"/>
</dbReference>
<evidence type="ECO:0000256" key="4">
    <source>
        <dbReference type="ARBA" id="ARBA00022840"/>
    </source>
</evidence>
<feature type="domain" description="Helicase HerA central" evidence="7">
    <location>
        <begin position="139"/>
        <end position="440"/>
    </location>
</feature>
<dbReference type="Proteomes" id="UP000322499">
    <property type="component" value="Unassembled WGS sequence"/>
</dbReference>
<dbReference type="InterPro" id="IPR027417">
    <property type="entry name" value="P-loop_NTPase"/>
</dbReference>
<dbReference type="GO" id="GO:0005524">
    <property type="term" value="F:ATP binding"/>
    <property type="evidence" value="ECO:0007669"/>
    <property type="project" value="UniProtKB-KW"/>
</dbReference>
<dbReference type="PANTHER" id="PTHR42957">
    <property type="entry name" value="HELICASE MJ1565-RELATED"/>
    <property type="match status" value="1"/>
</dbReference>
<dbReference type="Gene3D" id="3.40.50.300">
    <property type="entry name" value="P-loop containing nucleotide triphosphate hydrolases"/>
    <property type="match status" value="2"/>
</dbReference>
<keyword evidence="10" id="KW-1185">Reference proteome</keyword>
<feature type="domain" description="Helicase HerA-like C-terminal" evidence="8">
    <location>
        <begin position="455"/>
        <end position="520"/>
    </location>
</feature>
<comment type="caution">
    <text evidence="9">The sequence shown here is derived from an EMBL/GenBank/DDBJ whole genome shotgun (WGS) entry which is preliminary data.</text>
</comment>
<dbReference type="InterPro" id="IPR002789">
    <property type="entry name" value="HerA_central"/>
</dbReference>
<evidence type="ECO:0008006" key="11">
    <source>
        <dbReference type="Google" id="ProtNLM"/>
    </source>
</evidence>
<evidence type="ECO:0000256" key="5">
    <source>
        <dbReference type="ARBA" id="ARBA00023125"/>
    </source>
</evidence>
<keyword evidence="5" id="KW-0238">DNA-binding</keyword>
<protein>
    <recommendedName>
        <fullName evidence="11">Helicase HerA central domain-containing protein</fullName>
    </recommendedName>
</protein>
<keyword evidence="3" id="KW-0347">Helicase</keyword>
<proteinExistence type="predicted"/>
<dbReference type="Pfam" id="PF01935">
    <property type="entry name" value="DUF87"/>
    <property type="match status" value="1"/>
</dbReference>
<dbReference type="AlphaFoldDB" id="A0A5S5CSW2"/>
<evidence type="ECO:0000256" key="6">
    <source>
        <dbReference type="ARBA" id="ARBA00023235"/>
    </source>
</evidence>